<evidence type="ECO:0000259" key="7">
    <source>
        <dbReference type="Pfam" id="PF00171"/>
    </source>
</evidence>
<keyword evidence="9" id="KW-1185">Reference proteome</keyword>
<dbReference type="PROSITE" id="PS00687">
    <property type="entry name" value="ALDEHYDE_DEHYDR_GLU"/>
    <property type="match status" value="1"/>
</dbReference>
<evidence type="ECO:0000256" key="6">
    <source>
        <dbReference type="RuleBase" id="RU003345"/>
    </source>
</evidence>
<dbReference type="EC" id="1.2.1.3" evidence="3"/>
<proteinExistence type="inferred from homology"/>
<dbReference type="Gene3D" id="3.40.605.10">
    <property type="entry name" value="Aldehyde Dehydrogenase, Chain A, domain 1"/>
    <property type="match status" value="1"/>
</dbReference>
<dbReference type="InterPro" id="IPR016161">
    <property type="entry name" value="Ald_DH/histidinol_DH"/>
</dbReference>
<name>A0AA39L722_SARSR</name>
<dbReference type="Proteomes" id="UP001175261">
    <property type="component" value="Unassembled WGS sequence"/>
</dbReference>
<feature type="active site" evidence="5">
    <location>
        <position position="240"/>
    </location>
</feature>
<organism evidence="8 9">
    <name type="scientific">Sarocladium strictum</name>
    <name type="common">Black bundle disease fungus</name>
    <name type="synonym">Acremonium strictum</name>
    <dbReference type="NCBI Taxonomy" id="5046"/>
    <lineage>
        <taxon>Eukaryota</taxon>
        <taxon>Fungi</taxon>
        <taxon>Dikarya</taxon>
        <taxon>Ascomycota</taxon>
        <taxon>Pezizomycotina</taxon>
        <taxon>Sordariomycetes</taxon>
        <taxon>Hypocreomycetidae</taxon>
        <taxon>Hypocreales</taxon>
        <taxon>Sarocladiaceae</taxon>
        <taxon>Sarocladium</taxon>
    </lineage>
</organism>
<dbReference type="InterPro" id="IPR029510">
    <property type="entry name" value="Ald_DH_CS_GLU"/>
</dbReference>
<evidence type="ECO:0000256" key="1">
    <source>
        <dbReference type="ARBA" id="ARBA00009986"/>
    </source>
</evidence>
<dbReference type="AlphaFoldDB" id="A0AA39L722"/>
<dbReference type="GO" id="GO:0004029">
    <property type="term" value="F:aldehyde dehydrogenase (NAD+) activity"/>
    <property type="evidence" value="ECO:0007669"/>
    <property type="project" value="UniProtKB-EC"/>
</dbReference>
<dbReference type="InterPro" id="IPR016163">
    <property type="entry name" value="Ald_DH_C"/>
</dbReference>
<evidence type="ECO:0000256" key="5">
    <source>
        <dbReference type="PROSITE-ProRule" id="PRU10007"/>
    </source>
</evidence>
<accession>A0AA39L722</accession>
<comment type="similarity">
    <text evidence="1 6">Belongs to the aldehyde dehydrogenase family.</text>
</comment>
<comment type="caution">
    <text evidence="8">The sequence shown here is derived from an EMBL/GenBank/DDBJ whole genome shotgun (WGS) entry which is preliminary data.</text>
</comment>
<comment type="catalytic activity">
    <reaction evidence="4">
        <text>an aldehyde + NAD(+) + H2O = a carboxylate + NADH + 2 H(+)</text>
        <dbReference type="Rhea" id="RHEA:16185"/>
        <dbReference type="ChEBI" id="CHEBI:15377"/>
        <dbReference type="ChEBI" id="CHEBI:15378"/>
        <dbReference type="ChEBI" id="CHEBI:17478"/>
        <dbReference type="ChEBI" id="CHEBI:29067"/>
        <dbReference type="ChEBI" id="CHEBI:57540"/>
        <dbReference type="ChEBI" id="CHEBI:57945"/>
        <dbReference type="EC" id="1.2.1.3"/>
    </reaction>
</comment>
<dbReference type="Gene3D" id="3.40.309.10">
    <property type="entry name" value="Aldehyde Dehydrogenase, Chain A, domain 2"/>
    <property type="match status" value="1"/>
</dbReference>
<dbReference type="InterPro" id="IPR015590">
    <property type="entry name" value="Aldehyde_DH_dom"/>
</dbReference>
<dbReference type="PANTHER" id="PTHR11699">
    <property type="entry name" value="ALDEHYDE DEHYDROGENASE-RELATED"/>
    <property type="match status" value="1"/>
</dbReference>
<protein>
    <recommendedName>
        <fullName evidence="3">aldehyde dehydrogenase (NAD(+))</fullName>
        <ecNumber evidence="3">1.2.1.3</ecNumber>
    </recommendedName>
</protein>
<dbReference type="SUPFAM" id="SSF53720">
    <property type="entry name" value="ALDH-like"/>
    <property type="match status" value="1"/>
</dbReference>
<dbReference type="InterPro" id="IPR044086">
    <property type="entry name" value="LUC3-like"/>
</dbReference>
<evidence type="ECO:0000256" key="3">
    <source>
        <dbReference type="ARBA" id="ARBA00024226"/>
    </source>
</evidence>
<feature type="domain" description="Aldehyde dehydrogenase" evidence="7">
    <location>
        <begin position="14"/>
        <end position="463"/>
    </location>
</feature>
<dbReference type="EMBL" id="JAPDFR010000005">
    <property type="protein sequence ID" value="KAK0386360.1"/>
    <property type="molecule type" value="Genomic_DNA"/>
</dbReference>
<dbReference type="FunFam" id="3.40.605.10:FF:000007">
    <property type="entry name" value="NAD/NADP-dependent betaine aldehyde dehydrogenase"/>
    <property type="match status" value="1"/>
</dbReference>
<sequence length="471" mass="50957">MSFYNIINGERRSSSNVHQCTDPRTEEPLWDAPLATQEDLDEAVAAARAAQPEWAKTTVAHRQSLLKKLGERLEEHRQELVDCLMRETGKSALIAGIDVTNSIGQCDYYAKNALKDEITFEDDTLTIVATHQPLGVVAAICPWNFPIILSNIKVVSALVTGNAIILKPSPLAPYAVLKSIEFTHDLFPPGILQVLNGGAELGVSITSHPGVDKISFTGSSATGRRVHESCAKSGKKVTLEMSGNDPGIVCEDVDIKQVASLIATGSLFNGGQMCVCTKRIYVHESIYDEFLKELVDVVEAGFVINKDPTAPTVFGPLSNRMQFEIASAMLEDCKSKGFNIVSGGDIPNDGGYWITPTIISKPDEQSMIVQKEQFGPLVPVMSWSDEDDVIARANASDSGLGAAVYSSDPVRAQRLARRIESGTVFINMAEIPHVGGYFSGRKSSGYGGEMGMQGLLSYCHTQSLQIRKSAT</sequence>
<evidence type="ECO:0000313" key="9">
    <source>
        <dbReference type="Proteomes" id="UP001175261"/>
    </source>
</evidence>
<dbReference type="PROSITE" id="PS00070">
    <property type="entry name" value="ALDEHYDE_DEHYDR_CYS"/>
    <property type="match status" value="1"/>
</dbReference>
<evidence type="ECO:0000313" key="8">
    <source>
        <dbReference type="EMBL" id="KAK0386360.1"/>
    </source>
</evidence>
<gene>
    <name evidence="8" type="ORF">NLU13_6197</name>
</gene>
<dbReference type="CDD" id="cd07106">
    <property type="entry name" value="ALDH_AldA-AAD23400"/>
    <property type="match status" value="1"/>
</dbReference>
<dbReference type="Pfam" id="PF00171">
    <property type="entry name" value="Aldedh"/>
    <property type="match status" value="1"/>
</dbReference>
<dbReference type="InterPro" id="IPR016160">
    <property type="entry name" value="Ald_DH_CS_CYS"/>
</dbReference>
<dbReference type="InterPro" id="IPR016162">
    <property type="entry name" value="Ald_DH_N"/>
</dbReference>
<evidence type="ECO:0000256" key="2">
    <source>
        <dbReference type="ARBA" id="ARBA00023002"/>
    </source>
</evidence>
<evidence type="ECO:0000256" key="4">
    <source>
        <dbReference type="ARBA" id="ARBA00049194"/>
    </source>
</evidence>
<reference evidence="8" key="1">
    <citation type="submission" date="2022-10" db="EMBL/GenBank/DDBJ databases">
        <title>Determination and structural analysis of whole genome sequence of Sarocladium strictum F4-1.</title>
        <authorList>
            <person name="Hu L."/>
            <person name="Jiang Y."/>
        </authorList>
    </citation>
    <scope>NUCLEOTIDE SEQUENCE</scope>
    <source>
        <strain evidence="8">F4-1</strain>
    </source>
</reference>
<keyword evidence="2 6" id="KW-0560">Oxidoreductase</keyword>